<dbReference type="CDD" id="cd04187">
    <property type="entry name" value="DPM1_like_bac"/>
    <property type="match status" value="1"/>
</dbReference>
<keyword evidence="3" id="KW-0012">Acyltransferase</keyword>
<evidence type="ECO:0000256" key="4">
    <source>
        <dbReference type="SAM" id="Phobius"/>
    </source>
</evidence>
<dbReference type="InterPro" id="IPR001451">
    <property type="entry name" value="Hexapep"/>
</dbReference>
<dbReference type="PANTHER" id="PTHR48090:SF8">
    <property type="entry name" value="GLYCOSYLTRANSFERASE CSBB-RELATED"/>
    <property type="match status" value="1"/>
</dbReference>
<keyword evidence="4" id="KW-1133">Transmembrane helix</keyword>
<dbReference type="InterPro" id="IPR029044">
    <property type="entry name" value="Nucleotide-diphossugar_trans"/>
</dbReference>
<feature type="transmembrane region" description="Helical" evidence="4">
    <location>
        <begin position="402"/>
        <end position="423"/>
    </location>
</feature>
<dbReference type="Pfam" id="PF00535">
    <property type="entry name" value="Glycos_transf_2"/>
    <property type="match status" value="1"/>
</dbReference>
<dbReference type="InterPro" id="IPR050256">
    <property type="entry name" value="Glycosyltransferase_2"/>
</dbReference>
<comment type="caution">
    <text evidence="6">The sequence shown here is derived from an EMBL/GenBank/DDBJ whole genome shotgun (WGS) entry which is preliminary data.</text>
</comment>
<dbReference type="CDD" id="cd03358">
    <property type="entry name" value="LbH_WxcM_N_like"/>
    <property type="match status" value="1"/>
</dbReference>
<evidence type="ECO:0000256" key="2">
    <source>
        <dbReference type="ARBA" id="ARBA00022737"/>
    </source>
</evidence>
<dbReference type="PROSITE" id="PS00101">
    <property type="entry name" value="HEXAPEP_TRANSFERASES"/>
    <property type="match status" value="1"/>
</dbReference>
<dbReference type="GO" id="GO:0016746">
    <property type="term" value="F:acyltransferase activity"/>
    <property type="evidence" value="ECO:0007669"/>
    <property type="project" value="UniProtKB-KW"/>
</dbReference>
<keyword evidence="2" id="KW-0677">Repeat</keyword>
<dbReference type="InterPro" id="IPR018357">
    <property type="entry name" value="Hexapep_transf_CS"/>
</dbReference>
<keyword evidence="1" id="KW-0808">Transferase</keyword>
<dbReference type="AlphaFoldDB" id="A0A2P2DW09"/>
<dbReference type="GO" id="GO:0005886">
    <property type="term" value="C:plasma membrane"/>
    <property type="evidence" value="ECO:0007669"/>
    <property type="project" value="TreeGrafter"/>
</dbReference>
<dbReference type="InterPro" id="IPR011004">
    <property type="entry name" value="Trimer_LpxA-like_sf"/>
</dbReference>
<dbReference type="PANTHER" id="PTHR48090">
    <property type="entry name" value="UNDECAPRENYL-PHOSPHATE 4-DEOXY-4-FORMAMIDO-L-ARABINOSE TRANSFERASE-RELATED"/>
    <property type="match status" value="1"/>
</dbReference>
<evidence type="ECO:0000313" key="7">
    <source>
        <dbReference type="Proteomes" id="UP000245133"/>
    </source>
</evidence>
<dbReference type="SUPFAM" id="SSF51161">
    <property type="entry name" value="Trimeric LpxA-like enzymes"/>
    <property type="match status" value="1"/>
</dbReference>
<dbReference type="Proteomes" id="UP000245133">
    <property type="component" value="Unassembled WGS sequence"/>
</dbReference>
<proteinExistence type="predicted"/>
<evidence type="ECO:0000259" key="5">
    <source>
        <dbReference type="Pfam" id="PF00535"/>
    </source>
</evidence>
<evidence type="ECO:0000313" key="6">
    <source>
        <dbReference type="EMBL" id="GBF48828.1"/>
    </source>
</evidence>
<dbReference type="Gene3D" id="3.90.550.10">
    <property type="entry name" value="Spore Coat Polysaccharide Biosynthesis Protein SpsA, Chain A"/>
    <property type="match status" value="1"/>
</dbReference>
<sequence length="490" mass="55062">MKSFYVHPQAICESETIGEKTRIWAFAHILPKASLGSDCNICDHVFIENDVRIGDRVTIKCGVQIWDGIVLEDDVFIGPNVSFTNDLFPRSKVYPEKFLKTIVKRGASIGANATILPGIEIGEGSLIAAGSVVTRDVPAFSLVKGNPGRVVGMVDKEKIIKKYFEGDTSYRKEFMEVSVVVPVYYNAPSLVELYDRIEKAMLEASVKHWDITFVDDGSKDESRLVLSRLVNEKTNVRFVAMSRNFGSFDAITAGLGYTSGKCVAVISADLQDPPELFPKMIEDWRNGVKIVMAARESREDPWTSRIFSFLFYRVFRSFVSKEMPPGGFDFFLLDRQVAELLIKHSEKNTMMPAALLHFGFKKTLHFYHRAKRAHGTSKWTFWRKFKLMYDAILSNSFVPLRIITGAGSIGVFGAIVYAVIITVQKFLNPTIPQGWTALMLVILFFNSLVLISLGIVGEYVWRTFDAARKRPQFVVDSVVASKGLPTELNI</sequence>
<organism evidence="6 7">
    <name type="scientific">Leptospira ryugenii</name>
    <dbReference type="NCBI Taxonomy" id="1917863"/>
    <lineage>
        <taxon>Bacteria</taxon>
        <taxon>Pseudomonadati</taxon>
        <taxon>Spirochaetota</taxon>
        <taxon>Spirochaetia</taxon>
        <taxon>Leptospirales</taxon>
        <taxon>Leptospiraceae</taxon>
        <taxon>Leptospira</taxon>
    </lineage>
</organism>
<dbReference type="SUPFAM" id="SSF53448">
    <property type="entry name" value="Nucleotide-diphospho-sugar transferases"/>
    <property type="match status" value="1"/>
</dbReference>
<dbReference type="EMBL" id="BFBB01000002">
    <property type="protein sequence ID" value="GBF48828.1"/>
    <property type="molecule type" value="Genomic_DNA"/>
</dbReference>
<accession>A0A2P2DW09</accession>
<dbReference type="RefSeq" id="WP_167836879.1">
    <property type="nucleotide sequence ID" value="NZ_BFBB01000002.1"/>
</dbReference>
<dbReference type="Pfam" id="PF14602">
    <property type="entry name" value="Hexapep_2"/>
    <property type="match status" value="1"/>
</dbReference>
<keyword evidence="7" id="KW-1185">Reference proteome</keyword>
<feature type="transmembrane region" description="Helical" evidence="4">
    <location>
        <begin position="435"/>
        <end position="461"/>
    </location>
</feature>
<keyword evidence="4" id="KW-0812">Transmembrane</keyword>
<gene>
    <name evidence="6" type="ORF">LPTSP4_03280</name>
</gene>
<evidence type="ECO:0000256" key="3">
    <source>
        <dbReference type="ARBA" id="ARBA00023315"/>
    </source>
</evidence>
<keyword evidence="4" id="KW-0472">Membrane</keyword>
<dbReference type="Pfam" id="PF00132">
    <property type="entry name" value="Hexapep"/>
    <property type="match status" value="1"/>
</dbReference>
<reference evidence="6 7" key="1">
    <citation type="submission" date="2018-02" db="EMBL/GenBank/DDBJ databases">
        <title>Novel Leptospira species isolated from soil and water in Japan.</title>
        <authorList>
            <person name="Nakao R."/>
            <person name="Masuzawa T."/>
        </authorList>
    </citation>
    <scope>NUCLEOTIDE SEQUENCE [LARGE SCALE GENOMIC DNA]</scope>
    <source>
        <strain evidence="6 7">YH101</strain>
    </source>
</reference>
<evidence type="ECO:0000256" key="1">
    <source>
        <dbReference type="ARBA" id="ARBA00022679"/>
    </source>
</evidence>
<dbReference type="Gene3D" id="2.160.10.10">
    <property type="entry name" value="Hexapeptide repeat proteins"/>
    <property type="match status" value="1"/>
</dbReference>
<dbReference type="InterPro" id="IPR001173">
    <property type="entry name" value="Glyco_trans_2-like"/>
</dbReference>
<feature type="domain" description="Glycosyltransferase 2-like" evidence="5">
    <location>
        <begin position="178"/>
        <end position="308"/>
    </location>
</feature>
<name>A0A2P2DW09_9LEPT</name>
<protein>
    <recommendedName>
        <fullName evidence="5">Glycosyltransferase 2-like domain-containing protein</fullName>
    </recommendedName>
</protein>